<evidence type="ECO:0000256" key="1">
    <source>
        <dbReference type="ARBA" id="ARBA00011063"/>
    </source>
</evidence>
<feature type="active site" evidence="4">
    <location>
        <position position="14"/>
    </location>
</feature>
<dbReference type="Gene3D" id="3.40.50.2300">
    <property type="match status" value="1"/>
</dbReference>
<dbReference type="Pfam" id="PF01451">
    <property type="entry name" value="LMWPc"/>
    <property type="match status" value="1"/>
</dbReference>
<keyword evidence="2" id="KW-0378">Hydrolase</keyword>
<dbReference type="PANTHER" id="PTHR11717:SF31">
    <property type="entry name" value="LOW MOLECULAR WEIGHT PROTEIN-TYROSINE-PHOSPHATASE ETP-RELATED"/>
    <property type="match status" value="1"/>
</dbReference>
<feature type="domain" description="Phosphotyrosine protein phosphatase I" evidence="5">
    <location>
        <begin position="2"/>
        <end position="190"/>
    </location>
</feature>
<proteinExistence type="inferred from homology"/>
<dbReference type="InterPro" id="IPR036196">
    <property type="entry name" value="Ptyr_pPase_sf"/>
</dbReference>
<sequence>MFAILTVCTGNICRSPLAEQLLRARLADLAPYVASAGTRGLPAAPMTVEAAHIARALGVPDDETDAHRSRFLTEQHLDTPDLILAMTRVHRRAIAELAPSRLRSTFTIREFARLAAAVPADELRAAADAAASPSEKLRAAASVVASYRGLVPPPEDPDDDDVIDPYRQPWETYLLSAQQLEPAVTAVAATVRAALT</sequence>
<dbReference type="AlphaFoldDB" id="A0AAU6SFC5"/>
<dbReference type="InterPro" id="IPR023485">
    <property type="entry name" value="Ptyr_pPase"/>
</dbReference>
<reference evidence="6" key="1">
    <citation type="submission" date="2024-04" db="EMBL/GenBank/DDBJ databases">
        <authorList>
            <person name="Roder T."/>
            <person name="Oberhansli S."/>
            <person name="Kreuzer M."/>
        </authorList>
    </citation>
    <scope>NUCLEOTIDE SEQUENCE</scope>
    <source>
        <strain evidence="6">LWS13-1.2</strain>
    </source>
</reference>
<dbReference type="PANTHER" id="PTHR11717">
    <property type="entry name" value="LOW MOLECULAR WEIGHT PROTEIN TYROSINE PHOSPHATASE"/>
    <property type="match status" value="1"/>
</dbReference>
<feature type="active site" description="Nucleophile" evidence="4">
    <location>
        <position position="8"/>
    </location>
</feature>
<dbReference type="GO" id="GO:0004725">
    <property type="term" value="F:protein tyrosine phosphatase activity"/>
    <property type="evidence" value="ECO:0007669"/>
    <property type="project" value="InterPro"/>
</dbReference>
<evidence type="ECO:0000256" key="2">
    <source>
        <dbReference type="ARBA" id="ARBA00022801"/>
    </source>
</evidence>
<dbReference type="InterPro" id="IPR017867">
    <property type="entry name" value="Tyr_phospatase_low_mol_wt"/>
</dbReference>
<evidence type="ECO:0000313" key="6">
    <source>
        <dbReference type="EMBL" id="WZO35609.1"/>
    </source>
</evidence>
<accession>A0AAU6SFC5</accession>
<evidence type="ECO:0000259" key="5">
    <source>
        <dbReference type="SMART" id="SM00226"/>
    </source>
</evidence>
<protein>
    <submittedName>
        <fullName evidence="6">Low molecular weight phosphatase family protein</fullName>
    </submittedName>
</protein>
<name>A0AAU6SFC5_9MICO</name>
<organism evidence="6">
    <name type="scientific">Microbacterium sp. LWS13-1.2</name>
    <dbReference type="NCBI Taxonomy" id="3135264"/>
    <lineage>
        <taxon>Bacteria</taxon>
        <taxon>Bacillati</taxon>
        <taxon>Actinomycetota</taxon>
        <taxon>Actinomycetes</taxon>
        <taxon>Micrococcales</taxon>
        <taxon>Microbacteriaceae</taxon>
        <taxon>Microbacterium</taxon>
    </lineage>
</organism>
<dbReference type="RefSeq" id="WP_349426431.1">
    <property type="nucleotide sequence ID" value="NZ_CP151632.1"/>
</dbReference>
<evidence type="ECO:0000256" key="3">
    <source>
        <dbReference type="ARBA" id="ARBA00022912"/>
    </source>
</evidence>
<dbReference type="InterPro" id="IPR050438">
    <property type="entry name" value="LMW_PTPase"/>
</dbReference>
<evidence type="ECO:0000256" key="4">
    <source>
        <dbReference type="PIRSR" id="PIRSR617867-1"/>
    </source>
</evidence>
<dbReference type="SUPFAM" id="SSF52788">
    <property type="entry name" value="Phosphotyrosine protein phosphatases I"/>
    <property type="match status" value="1"/>
</dbReference>
<dbReference type="SMART" id="SM00226">
    <property type="entry name" value="LMWPc"/>
    <property type="match status" value="1"/>
</dbReference>
<dbReference type="EMBL" id="CP151632">
    <property type="protein sequence ID" value="WZO35609.1"/>
    <property type="molecule type" value="Genomic_DNA"/>
</dbReference>
<gene>
    <name evidence="6" type="ORF">MRBLWS13_003313</name>
</gene>
<keyword evidence="3" id="KW-0904">Protein phosphatase</keyword>
<comment type="similarity">
    <text evidence="1">Belongs to the low molecular weight phosphotyrosine protein phosphatase family.</text>
</comment>
<dbReference type="PRINTS" id="PR00719">
    <property type="entry name" value="LMWPTPASE"/>
</dbReference>